<feature type="compositionally biased region" description="Polar residues" evidence="3">
    <location>
        <begin position="378"/>
        <end position="391"/>
    </location>
</feature>
<keyword evidence="6" id="KW-1185">Reference proteome</keyword>
<dbReference type="GO" id="GO:0016592">
    <property type="term" value="C:mediator complex"/>
    <property type="evidence" value="ECO:0007669"/>
    <property type="project" value="InterPro"/>
</dbReference>
<feature type="compositionally biased region" description="Low complexity" evidence="3">
    <location>
        <begin position="1185"/>
        <end position="1202"/>
    </location>
</feature>
<evidence type="ECO:0000313" key="5">
    <source>
        <dbReference type="EMBL" id="CRG85849.1"/>
    </source>
</evidence>
<feature type="compositionally biased region" description="Low complexity" evidence="3">
    <location>
        <begin position="438"/>
        <end position="482"/>
    </location>
</feature>
<accession>A0A0U1LR23</accession>
<feature type="region of interest" description="Disordered" evidence="3">
    <location>
        <begin position="1407"/>
        <end position="1429"/>
    </location>
</feature>
<organism evidence="5 6">
    <name type="scientific">Talaromyces islandicus</name>
    <name type="common">Penicillium islandicum</name>
    <dbReference type="NCBI Taxonomy" id="28573"/>
    <lineage>
        <taxon>Eukaryota</taxon>
        <taxon>Fungi</taxon>
        <taxon>Dikarya</taxon>
        <taxon>Ascomycota</taxon>
        <taxon>Pezizomycotina</taxon>
        <taxon>Eurotiomycetes</taxon>
        <taxon>Eurotiomycetidae</taxon>
        <taxon>Eurotiales</taxon>
        <taxon>Trichocomaceae</taxon>
        <taxon>Talaromyces</taxon>
        <taxon>Talaromyces sect. Islandici</taxon>
    </lineage>
</organism>
<feature type="compositionally biased region" description="Basic and acidic residues" evidence="3">
    <location>
        <begin position="1342"/>
        <end position="1358"/>
    </location>
</feature>
<feature type="region of interest" description="Disordered" evidence="3">
    <location>
        <begin position="821"/>
        <end position="900"/>
    </location>
</feature>
<dbReference type="Proteomes" id="UP000054383">
    <property type="component" value="Unassembled WGS sequence"/>
</dbReference>
<evidence type="ECO:0000256" key="3">
    <source>
        <dbReference type="SAM" id="MobiDB-lite"/>
    </source>
</evidence>
<feature type="compositionally biased region" description="Polar residues" evidence="3">
    <location>
        <begin position="483"/>
        <end position="496"/>
    </location>
</feature>
<feature type="compositionally biased region" description="Polar residues" evidence="3">
    <location>
        <begin position="1307"/>
        <end position="1340"/>
    </location>
</feature>
<feature type="region of interest" description="Disordered" evidence="3">
    <location>
        <begin position="438"/>
        <end position="540"/>
    </location>
</feature>
<evidence type="ECO:0000256" key="1">
    <source>
        <dbReference type="ARBA" id="ARBA00004123"/>
    </source>
</evidence>
<feature type="compositionally biased region" description="Low complexity" evidence="3">
    <location>
        <begin position="7"/>
        <end position="23"/>
    </location>
</feature>
<feature type="compositionally biased region" description="Polar residues" evidence="3">
    <location>
        <begin position="1132"/>
        <end position="1143"/>
    </location>
</feature>
<gene>
    <name evidence="5" type="ORF">PISL3812_02855</name>
</gene>
<protein>
    <submittedName>
        <fullName evidence="5">Cell surface glycoprotein 1</fullName>
    </submittedName>
</protein>
<evidence type="ECO:0000256" key="2">
    <source>
        <dbReference type="ARBA" id="ARBA00023242"/>
    </source>
</evidence>
<feature type="compositionally biased region" description="Low complexity" evidence="3">
    <location>
        <begin position="392"/>
        <end position="404"/>
    </location>
</feature>
<dbReference type="Pfam" id="PF16987">
    <property type="entry name" value="KIX_2"/>
    <property type="match status" value="1"/>
</dbReference>
<dbReference type="OrthoDB" id="3918840at2759"/>
<proteinExistence type="predicted"/>
<dbReference type="InterPro" id="IPR036546">
    <property type="entry name" value="MED15_KIX"/>
</dbReference>
<feature type="region of interest" description="Disordered" evidence="3">
    <location>
        <begin position="1"/>
        <end position="25"/>
    </location>
</feature>
<evidence type="ECO:0000259" key="4">
    <source>
        <dbReference type="Pfam" id="PF16987"/>
    </source>
</evidence>
<feature type="region of interest" description="Disordered" evidence="3">
    <location>
        <begin position="1117"/>
        <end position="1202"/>
    </location>
</feature>
<feature type="region of interest" description="Disordered" evidence="3">
    <location>
        <begin position="728"/>
        <end position="751"/>
    </location>
</feature>
<dbReference type="Pfam" id="PF05397">
    <property type="entry name" value="Med15_fungi"/>
    <property type="match status" value="1"/>
</dbReference>
<comment type="subcellular location">
    <subcellularLocation>
        <location evidence="1">Nucleus</location>
    </subcellularLocation>
</comment>
<dbReference type="GO" id="GO:0006357">
    <property type="term" value="P:regulation of transcription by RNA polymerase II"/>
    <property type="evidence" value="ECO:0007669"/>
    <property type="project" value="InterPro"/>
</dbReference>
<feature type="compositionally biased region" description="Polar residues" evidence="3">
    <location>
        <begin position="821"/>
        <end position="830"/>
    </location>
</feature>
<evidence type="ECO:0000313" key="6">
    <source>
        <dbReference type="Proteomes" id="UP000054383"/>
    </source>
</evidence>
<dbReference type="InterPro" id="IPR008626">
    <property type="entry name" value="Mediator_Med15_fun"/>
</dbReference>
<dbReference type="EMBL" id="CVMT01000002">
    <property type="protein sequence ID" value="CRG85849.1"/>
    <property type="molecule type" value="Genomic_DNA"/>
</dbReference>
<keyword evidence="2" id="KW-0539">Nucleus</keyword>
<feature type="region of interest" description="Disordered" evidence="3">
    <location>
        <begin position="1302"/>
        <end position="1360"/>
    </location>
</feature>
<dbReference type="OMA" id="GQLKQWA"/>
<reference evidence="5 6" key="1">
    <citation type="submission" date="2015-04" db="EMBL/GenBank/DDBJ databases">
        <authorList>
            <person name="Syromyatnikov M.Y."/>
            <person name="Popov V.N."/>
        </authorList>
    </citation>
    <scope>NUCLEOTIDE SEQUENCE [LARGE SCALE GENOMIC DNA]</scope>
    <source>
        <strain evidence="5">WF-38-12</strain>
    </source>
</reference>
<feature type="compositionally biased region" description="Low complexity" evidence="3">
    <location>
        <begin position="880"/>
        <end position="892"/>
    </location>
</feature>
<dbReference type="STRING" id="28573.A0A0U1LR23"/>
<dbReference type="GO" id="GO:0003712">
    <property type="term" value="F:transcription coregulator activity"/>
    <property type="evidence" value="ECO:0007669"/>
    <property type="project" value="InterPro"/>
</dbReference>
<sequence>MNPANFPNVGAAAMPGAPNPGQGTAQSNQVLTHILRALQSQGPFTGWRAEVPPEERAKKTWQMFVLQCSTPQNQWDPSADHTRISSLRLIHPKVNVPSAVHAALSFEEKAFREAHQKEDYEKECTNKLHAIKETRVRQKNLLDQGQNIIQNAGTMPGAPNAQFPQMTRPMQTSPIPTQMHVQQMGMNDPSMMQSQVRQQQLLQQQNQMAQQRLMTGMSFHDDLASLTQPEYDHICAMAAQFINNIPPDQLEQRRADAANNISNNEAKQAIIQKYGDVLTYMIRVQCLKRMRINKQRSQQMMHPNMMGSDALMNNVAQRQMGANNMMGLQRNAALPMNPQQTGLDPSAFMGNVENIQGQQADGLRSQEAGQLVVPASNAMGQQPFTNPNAMFQQPGGTPQNGQGPANRPGVNPQQQFLTPQQMQNAQNAQHDLLQQNPQFQGQTQPQPPSHQAQVQAQAQAQAQARAQAAHNAKMAMANQQAQNTPKLNQNIPNQSPAMPMINRPVGPSMSPAQAAAQGRPPSRPQQPTNQPQGMRGQLPASLPPALQERLAQMPPEKMNAFLLNQRRNLANNQAKANGQSMAMQGNIAQQPQNGQLNDPAAMRNMQQQLGGGMAGAPQNNPMLQGQQMSMQQQQQRQQMIRQQQLLRQQNMGGEMSPEQVARMDRVPFPPQMLNNNPNINPPVPKTVKTWGQLKEWVLQNPQVLGNVDLPKLSQLQRLHLSQSLSQHRETGRAAAAAAAEQAGQPNWAGPQQQFMQNPGLPQGSLPPVPAVTANDIQLARQKLGPQSNNIDDNSIRNLIIRNRQRLLAQQLQNHNISAQVMAQKQGMQQPPSHPQPVPAQNPAEKQPTPSIPPAIPVSQPTSMSPAAPGTKIQNQPPTSTTGRNAKAGAGAKTTRKRPAPDDVIEVQNPKAHPVPQAAIGQPPMAQTAGAARPPFSFTKEQIASMPPQQRAQIEAQIKRMARPQLTRAVAEENWNKNLPDAFKNWYNEMSKVFPQESPKVSPEERAAMAQQLRESVDMLSRLDTLVQFLIKAQKEAAIKTLFSWRIQIMRQFKSGDWSLNDEFNISPELLKKALGTVRDMFGAMIKTVRSQQQRSNLPNAQVAGGQSNVAPLNASNLEQHQQQEEAKRARRVQNQNVPAAPTSAQPPFPLGDPSPQGVPQAYGPGGFSPDKMKIPQSKRRKQSHPATPATPTAPAPGALPKAETAKQGMFKCSVPECEYHNKGFATHVELERHVEENHKAKEEISDPLQYAFEGFDSALGKPVDEMDLVKEEKPAAAVASQPISLHTAKRDGKVEGVPAPLGRVVSQADTKPVSPTSQQLLTPRSNVSKTTKPPTSNQVSAKAEKDAAVKPAQEEKTPMADWTDSTVSLFSIQDAFGPSLKEESLNFGPDLFDEFVNADMFMGKAEDTPDSVDSIGLHTQTPKDGEMIKDDTTININDGEDDGPLPLDWFSRPGPMFTGTVYEDPWVDFDLLSKDSLLGGSEEALSFSIS</sequence>
<feature type="region of interest" description="Disordered" evidence="3">
    <location>
        <begin position="378"/>
        <end position="413"/>
    </location>
</feature>
<feature type="domain" description="Mediator complex subunit 15 KIX" evidence="4">
    <location>
        <begin position="46"/>
        <end position="139"/>
    </location>
</feature>
<name>A0A0U1LR23_TALIS</name>